<dbReference type="Proteomes" id="UP000186228">
    <property type="component" value="Unassembled WGS sequence"/>
</dbReference>
<dbReference type="STRING" id="52131.GA0061100_104351"/>
<dbReference type="PIRSF" id="PIRSF008159">
    <property type="entry name" value="UCP008159_ABC"/>
    <property type="match status" value="1"/>
</dbReference>
<evidence type="ECO:0000313" key="3">
    <source>
        <dbReference type="Proteomes" id="UP000186228"/>
    </source>
</evidence>
<dbReference type="AlphaFoldDB" id="A0A1C3V552"/>
<reference evidence="3" key="1">
    <citation type="submission" date="2016-08" db="EMBL/GenBank/DDBJ databases">
        <authorList>
            <person name="Varghese N."/>
            <person name="Submissions Spin"/>
        </authorList>
    </citation>
    <scope>NUCLEOTIDE SEQUENCE [LARGE SCALE GENOMIC DNA]</scope>
    <source>
        <strain evidence="3">CCBAU 57015</strain>
    </source>
</reference>
<organism evidence="2 3">
    <name type="scientific">Rhizobium hainanense</name>
    <dbReference type="NCBI Taxonomy" id="52131"/>
    <lineage>
        <taxon>Bacteria</taxon>
        <taxon>Pseudomonadati</taxon>
        <taxon>Pseudomonadota</taxon>
        <taxon>Alphaproteobacteria</taxon>
        <taxon>Hyphomicrobiales</taxon>
        <taxon>Rhizobiaceae</taxon>
        <taxon>Rhizobium/Agrobacterium group</taxon>
        <taxon>Rhizobium</taxon>
    </lineage>
</organism>
<accession>A0A1C3V552</accession>
<dbReference type="EMBL" id="FMAC01000004">
    <property type="protein sequence ID" value="SCB22754.1"/>
    <property type="molecule type" value="Genomic_DNA"/>
</dbReference>
<feature type="signal peptide" evidence="1">
    <location>
        <begin position="1"/>
        <end position="34"/>
    </location>
</feature>
<protein>
    <submittedName>
        <fullName evidence="2">ABC-type uncharacterized transport system, substrate-binding protein</fullName>
    </submittedName>
</protein>
<name>A0A1C3V552_9HYPH</name>
<dbReference type="InterPro" id="IPR010412">
    <property type="entry name" value="DUF1007"/>
</dbReference>
<gene>
    <name evidence="2" type="ORF">GA0061100_104351</name>
</gene>
<dbReference type="Pfam" id="PF06226">
    <property type="entry name" value="DUF1007"/>
    <property type="match status" value="1"/>
</dbReference>
<keyword evidence="3" id="KW-1185">Reference proteome</keyword>
<feature type="chain" id="PRO_5008683862" evidence="1">
    <location>
        <begin position="35"/>
        <end position="226"/>
    </location>
</feature>
<dbReference type="InterPro" id="IPR016537">
    <property type="entry name" value="UCP008159_ABC"/>
</dbReference>
<keyword evidence="1" id="KW-0732">Signal</keyword>
<evidence type="ECO:0000313" key="2">
    <source>
        <dbReference type="EMBL" id="SCB22754.1"/>
    </source>
</evidence>
<evidence type="ECO:0000256" key="1">
    <source>
        <dbReference type="SAM" id="SignalP"/>
    </source>
</evidence>
<sequence>MDRRSAVTARMKSMKTKISLLIAMLSLLPVPALAHPHIFIDAKFEVVSAPDGSISELRNVWSFDEVFTSSVLMDFGKAGDQALSASELKAVGKTVKDSLAQYGYYTNVTSNGKTVPMAKPDAIEADYKDGSLTLTFSLKPEQKTFLKGTTIFGIYDKTLYTAVDFATDNDMTTSGPAFGRCKRKVVRPNPKEVMAENQAALTSMFFSDPKGTDYSLLVATRLEVQC</sequence>
<proteinExistence type="predicted"/>